<dbReference type="AlphaFoldDB" id="A0AAE1L474"/>
<dbReference type="GO" id="GO:0098793">
    <property type="term" value="C:presynapse"/>
    <property type="evidence" value="ECO:0007669"/>
    <property type="project" value="GOC"/>
</dbReference>
<dbReference type="InterPro" id="IPR036770">
    <property type="entry name" value="Ankyrin_rpt-contain_sf"/>
</dbReference>
<dbReference type="GO" id="GO:0008277">
    <property type="term" value="P:regulation of G protein-coupled receptor signaling pathway"/>
    <property type="evidence" value="ECO:0007669"/>
    <property type="project" value="TreeGrafter"/>
</dbReference>
<dbReference type="Proteomes" id="UP001286313">
    <property type="component" value="Unassembled WGS sequence"/>
</dbReference>
<dbReference type="GO" id="GO:0036465">
    <property type="term" value="P:synaptic vesicle recycling"/>
    <property type="evidence" value="ECO:0007669"/>
    <property type="project" value="TreeGrafter"/>
</dbReference>
<dbReference type="PANTHER" id="PTHR46097">
    <property type="entry name" value="G PROTEIN-COUPLED RECEPTOR KINASE INTERACTING ARFGAP"/>
    <property type="match status" value="1"/>
</dbReference>
<dbReference type="GO" id="GO:0007420">
    <property type="term" value="P:brain development"/>
    <property type="evidence" value="ECO:0007669"/>
    <property type="project" value="InterPro"/>
</dbReference>
<dbReference type="Gene3D" id="1.25.40.20">
    <property type="entry name" value="Ankyrin repeat-containing domain"/>
    <property type="match status" value="1"/>
</dbReference>
<name>A0AAE1L474_PETCI</name>
<gene>
    <name evidence="1" type="ORF">Pcinc_000293</name>
</gene>
<comment type="caution">
    <text evidence="1">The sequence shown here is derived from an EMBL/GenBank/DDBJ whole genome shotgun (WGS) entry which is preliminary data.</text>
</comment>
<keyword evidence="2" id="KW-1185">Reference proteome</keyword>
<dbReference type="SUPFAM" id="SSF48403">
    <property type="entry name" value="Ankyrin repeat"/>
    <property type="match status" value="1"/>
</dbReference>
<evidence type="ECO:0000313" key="1">
    <source>
        <dbReference type="EMBL" id="KAK3896049.1"/>
    </source>
</evidence>
<dbReference type="EMBL" id="JAWQEG010000020">
    <property type="protein sequence ID" value="KAK3896049.1"/>
    <property type="molecule type" value="Genomic_DNA"/>
</dbReference>
<reference evidence="1" key="1">
    <citation type="submission" date="2023-10" db="EMBL/GenBank/DDBJ databases">
        <title>Genome assemblies of two species of porcelain crab, Petrolisthes cinctipes and Petrolisthes manimaculis (Anomura: Porcellanidae).</title>
        <authorList>
            <person name="Angst P."/>
        </authorList>
    </citation>
    <scope>NUCLEOTIDE SEQUENCE</scope>
    <source>
        <strain evidence="1">PB745_01</strain>
        <tissue evidence="1">Gill</tissue>
    </source>
</reference>
<dbReference type="InterPro" id="IPR047161">
    <property type="entry name" value="GIT-like"/>
</dbReference>
<dbReference type="GO" id="GO:0031267">
    <property type="term" value="F:small GTPase binding"/>
    <property type="evidence" value="ECO:0007669"/>
    <property type="project" value="TreeGrafter"/>
</dbReference>
<dbReference type="GO" id="GO:0005096">
    <property type="term" value="F:GTPase activator activity"/>
    <property type="evidence" value="ECO:0007669"/>
    <property type="project" value="InterPro"/>
</dbReference>
<evidence type="ECO:0000313" key="2">
    <source>
        <dbReference type="Proteomes" id="UP001286313"/>
    </source>
</evidence>
<proteinExistence type="predicted"/>
<organism evidence="1 2">
    <name type="scientific">Petrolisthes cinctipes</name>
    <name type="common">Flat porcelain crab</name>
    <dbReference type="NCBI Taxonomy" id="88211"/>
    <lineage>
        <taxon>Eukaryota</taxon>
        <taxon>Metazoa</taxon>
        <taxon>Ecdysozoa</taxon>
        <taxon>Arthropoda</taxon>
        <taxon>Crustacea</taxon>
        <taxon>Multicrustacea</taxon>
        <taxon>Malacostraca</taxon>
        <taxon>Eumalacostraca</taxon>
        <taxon>Eucarida</taxon>
        <taxon>Decapoda</taxon>
        <taxon>Pleocyemata</taxon>
        <taxon>Anomura</taxon>
        <taxon>Galatheoidea</taxon>
        <taxon>Porcellanidae</taxon>
        <taxon>Petrolisthes</taxon>
    </lineage>
</organism>
<protein>
    <submittedName>
        <fullName evidence="1">Uncharacterized protein</fullName>
    </submittedName>
</protein>
<sequence>MLAYVYRAARDDPINTDGGDLSPQLHSSVRTSNLKTSLRLLSLGTDPNFYHKEKECCPLHIAAGAGQASQVELLIVYRAHPGTTNSK</sequence>
<dbReference type="GO" id="GO:0032012">
    <property type="term" value="P:regulation of ARF protein signal transduction"/>
    <property type="evidence" value="ECO:0007669"/>
    <property type="project" value="InterPro"/>
</dbReference>
<dbReference type="PANTHER" id="PTHR46097:SF3">
    <property type="entry name" value="ARF GTPASE-ACTIVATING PROTEIN GIT"/>
    <property type="match status" value="1"/>
</dbReference>
<accession>A0AAE1L474</accession>